<dbReference type="InterPro" id="IPR016181">
    <property type="entry name" value="Acyl_CoA_acyltransferase"/>
</dbReference>
<dbReference type="InterPro" id="IPR050832">
    <property type="entry name" value="Bact_Acetyltransf"/>
</dbReference>
<dbReference type="AlphaFoldDB" id="A0A8H9GBA7"/>
<dbReference type="PANTHER" id="PTHR43877">
    <property type="entry name" value="AMINOALKYLPHOSPHONATE N-ACETYLTRANSFERASE-RELATED-RELATED"/>
    <property type="match status" value="1"/>
</dbReference>
<feature type="domain" description="N-acetyltransferase" evidence="3">
    <location>
        <begin position="1"/>
        <end position="158"/>
    </location>
</feature>
<dbReference type="EMBL" id="JAFBCG010000001">
    <property type="protein sequence ID" value="MBM7801314.1"/>
    <property type="molecule type" value="Genomic_DNA"/>
</dbReference>
<dbReference type="SUPFAM" id="SSF55729">
    <property type="entry name" value="Acyl-CoA N-acyltransferases (Nat)"/>
    <property type="match status" value="1"/>
</dbReference>
<dbReference type="CDD" id="cd04301">
    <property type="entry name" value="NAT_SF"/>
    <property type="match status" value="1"/>
</dbReference>
<evidence type="ECO:0000313" key="7">
    <source>
        <dbReference type="Proteomes" id="UP000746584"/>
    </source>
</evidence>
<evidence type="ECO:0000256" key="2">
    <source>
        <dbReference type="ARBA" id="ARBA00023315"/>
    </source>
</evidence>
<proteinExistence type="predicted"/>
<dbReference type="Proteomes" id="UP000746584">
    <property type="component" value="Unassembled WGS sequence"/>
</dbReference>
<evidence type="ECO:0000259" key="3">
    <source>
        <dbReference type="PROSITE" id="PS51186"/>
    </source>
</evidence>
<sequence>MLIRDCTPADLPALTDLTIEVFRPLFTESLPTARPAVTAHDHGRWEDDYRAEVPALLAPAEDRFITLAEGDGLLLGYVGWTVTGGTSGRLEMVAVRPGARRRGVGRALCTSVVDRLRARGVRVVHIGTGGDAFHASARALYESLGFVGYPTVDYARAL</sequence>
<dbReference type="InterPro" id="IPR000182">
    <property type="entry name" value="GNAT_dom"/>
</dbReference>
<dbReference type="Proteomes" id="UP000648535">
    <property type="component" value="Unassembled WGS sequence"/>
</dbReference>
<keyword evidence="7" id="KW-1185">Reference proteome</keyword>
<dbReference type="EMBL" id="BMOI01000020">
    <property type="protein sequence ID" value="GGL12607.1"/>
    <property type="molecule type" value="Genomic_DNA"/>
</dbReference>
<dbReference type="Gene3D" id="3.40.630.30">
    <property type="match status" value="1"/>
</dbReference>
<dbReference type="Pfam" id="PF00583">
    <property type="entry name" value="Acetyltransf_1"/>
    <property type="match status" value="1"/>
</dbReference>
<evidence type="ECO:0000313" key="6">
    <source>
        <dbReference type="Proteomes" id="UP000648535"/>
    </source>
</evidence>
<reference evidence="4" key="1">
    <citation type="journal article" date="2014" name="Int. J. Syst. Evol. Microbiol.">
        <title>Complete genome sequence of Corynebacterium casei LMG S-19264T (=DSM 44701T), isolated from a smear-ripened cheese.</title>
        <authorList>
            <consortium name="US DOE Joint Genome Institute (JGI-PGF)"/>
            <person name="Walter F."/>
            <person name="Albersmeier A."/>
            <person name="Kalinowski J."/>
            <person name="Ruckert C."/>
        </authorList>
    </citation>
    <scope>NUCLEOTIDE SEQUENCE</scope>
    <source>
        <strain evidence="4">JCM 1480</strain>
    </source>
</reference>
<keyword evidence="2" id="KW-0012">Acyltransferase</keyword>
<evidence type="ECO:0000256" key="1">
    <source>
        <dbReference type="ARBA" id="ARBA00022679"/>
    </source>
</evidence>
<gene>
    <name evidence="4" type="ORF">GCM10009769_33220</name>
    <name evidence="5" type="ORF">JOE58_000565</name>
</gene>
<evidence type="ECO:0000313" key="5">
    <source>
        <dbReference type="EMBL" id="MBM7801314.1"/>
    </source>
</evidence>
<reference evidence="4" key="2">
    <citation type="submission" date="2020-09" db="EMBL/GenBank/DDBJ databases">
        <authorList>
            <person name="Sun Q."/>
            <person name="Ohkuma M."/>
        </authorList>
    </citation>
    <scope>NUCLEOTIDE SEQUENCE</scope>
    <source>
        <strain evidence="4">JCM 1480</strain>
    </source>
</reference>
<protein>
    <submittedName>
        <fullName evidence="5">Ribosomal protein S18 acetylase RimI-like enzyme</fullName>
    </submittedName>
</protein>
<organism evidence="4 6">
    <name type="scientific">Curtobacterium luteum</name>
    <dbReference type="NCBI Taxonomy" id="33881"/>
    <lineage>
        <taxon>Bacteria</taxon>
        <taxon>Bacillati</taxon>
        <taxon>Actinomycetota</taxon>
        <taxon>Actinomycetes</taxon>
        <taxon>Micrococcales</taxon>
        <taxon>Microbacteriaceae</taxon>
        <taxon>Curtobacterium</taxon>
    </lineage>
</organism>
<reference evidence="5 7" key="3">
    <citation type="submission" date="2021-01" db="EMBL/GenBank/DDBJ databases">
        <title>Sequencing the genomes of 1000 actinobacteria strains.</title>
        <authorList>
            <person name="Klenk H.-P."/>
        </authorList>
    </citation>
    <scope>NUCLEOTIDE SEQUENCE [LARGE SCALE GENOMIC DNA]</scope>
    <source>
        <strain evidence="5 7">DSM 20542</strain>
    </source>
</reference>
<dbReference type="PROSITE" id="PS51186">
    <property type="entry name" value="GNAT"/>
    <property type="match status" value="1"/>
</dbReference>
<name>A0A8H9GBA7_9MICO</name>
<comment type="caution">
    <text evidence="4">The sequence shown here is derived from an EMBL/GenBank/DDBJ whole genome shotgun (WGS) entry which is preliminary data.</text>
</comment>
<keyword evidence="1" id="KW-0808">Transferase</keyword>
<dbReference type="RefSeq" id="WP_229728138.1">
    <property type="nucleotide sequence ID" value="NZ_BMOI01000020.1"/>
</dbReference>
<dbReference type="GO" id="GO:0016747">
    <property type="term" value="F:acyltransferase activity, transferring groups other than amino-acyl groups"/>
    <property type="evidence" value="ECO:0007669"/>
    <property type="project" value="InterPro"/>
</dbReference>
<accession>A0A8H9GBA7</accession>
<evidence type="ECO:0000313" key="4">
    <source>
        <dbReference type="EMBL" id="GGL12607.1"/>
    </source>
</evidence>